<gene>
    <name evidence="2" type="ORF">Ahy_B01g055371</name>
</gene>
<proteinExistence type="predicted"/>
<keyword evidence="3" id="KW-1185">Reference proteome</keyword>
<feature type="region of interest" description="Disordered" evidence="1">
    <location>
        <begin position="31"/>
        <end position="73"/>
    </location>
</feature>
<accession>A0A445AW75</accession>
<comment type="caution">
    <text evidence="2">The sequence shown here is derived from an EMBL/GenBank/DDBJ whole genome shotgun (WGS) entry which is preliminary data.</text>
</comment>
<evidence type="ECO:0000256" key="1">
    <source>
        <dbReference type="SAM" id="MobiDB-lite"/>
    </source>
</evidence>
<evidence type="ECO:0000313" key="3">
    <source>
        <dbReference type="Proteomes" id="UP000289738"/>
    </source>
</evidence>
<feature type="compositionally biased region" description="Polar residues" evidence="1">
    <location>
        <begin position="57"/>
        <end position="73"/>
    </location>
</feature>
<dbReference type="AlphaFoldDB" id="A0A445AW75"/>
<sequence>MVYLQVLFDSNLTLLYTHSFVQLSTLNSQASRPHLPYSFGYGDGVNQNKHKNPPSPSSKLLGQDGNLNRMTPT</sequence>
<reference evidence="2 3" key="1">
    <citation type="submission" date="2019-01" db="EMBL/GenBank/DDBJ databases">
        <title>Sequencing of cultivated peanut Arachis hypogaea provides insights into genome evolution and oil improvement.</title>
        <authorList>
            <person name="Chen X."/>
        </authorList>
    </citation>
    <scope>NUCLEOTIDE SEQUENCE [LARGE SCALE GENOMIC DNA]</scope>
    <source>
        <strain evidence="3">cv. Fuhuasheng</strain>
        <tissue evidence="2">Leaves</tissue>
    </source>
</reference>
<name>A0A445AW75_ARAHY</name>
<dbReference type="Proteomes" id="UP000289738">
    <property type="component" value="Chromosome B01"/>
</dbReference>
<protein>
    <submittedName>
        <fullName evidence="2">Uncharacterized protein</fullName>
    </submittedName>
</protein>
<dbReference type="EMBL" id="SDMP01000011">
    <property type="protein sequence ID" value="RYR30626.1"/>
    <property type="molecule type" value="Genomic_DNA"/>
</dbReference>
<organism evidence="2 3">
    <name type="scientific">Arachis hypogaea</name>
    <name type="common">Peanut</name>
    <dbReference type="NCBI Taxonomy" id="3818"/>
    <lineage>
        <taxon>Eukaryota</taxon>
        <taxon>Viridiplantae</taxon>
        <taxon>Streptophyta</taxon>
        <taxon>Embryophyta</taxon>
        <taxon>Tracheophyta</taxon>
        <taxon>Spermatophyta</taxon>
        <taxon>Magnoliopsida</taxon>
        <taxon>eudicotyledons</taxon>
        <taxon>Gunneridae</taxon>
        <taxon>Pentapetalae</taxon>
        <taxon>rosids</taxon>
        <taxon>fabids</taxon>
        <taxon>Fabales</taxon>
        <taxon>Fabaceae</taxon>
        <taxon>Papilionoideae</taxon>
        <taxon>50 kb inversion clade</taxon>
        <taxon>dalbergioids sensu lato</taxon>
        <taxon>Dalbergieae</taxon>
        <taxon>Pterocarpus clade</taxon>
        <taxon>Arachis</taxon>
    </lineage>
</organism>
<evidence type="ECO:0000313" key="2">
    <source>
        <dbReference type="EMBL" id="RYR30626.1"/>
    </source>
</evidence>